<evidence type="ECO:0000256" key="5">
    <source>
        <dbReference type="ARBA" id="ARBA00022840"/>
    </source>
</evidence>
<feature type="domain" description="ACT" evidence="8">
    <location>
        <begin position="396"/>
        <end position="460"/>
    </location>
</feature>
<keyword evidence="10" id="KW-1185">Reference proteome</keyword>
<evidence type="ECO:0000256" key="4">
    <source>
        <dbReference type="ARBA" id="ARBA00022777"/>
    </source>
</evidence>
<proteinExistence type="inferred from homology"/>
<dbReference type="PROSITE" id="PS00324">
    <property type="entry name" value="ASPARTOKINASE"/>
    <property type="match status" value="1"/>
</dbReference>
<dbReference type="Gene3D" id="3.30.2130.10">
    <property type="entry name" value="VC0802-like"/>
    <property type="match status" value="1"/>
</dbReference>
<dbReference type="Pfam" id="PF00696">
    <property type="entry name" value="AA_kinase"/>
    <property type="match status" value="1"/>
</dbReference>
<dbReference type="Pfam" id="PF22468">
    <property type="entry name" value="ACT_9"/>
    <property type="match status" value="1"/>
</dbReference>
<dbReference type="EC" id="2.7.2.4" evidence="7"/>
<dbReference type="GO" id="GO:0004072">
    <property type="term" value="F:aspartate kinase activity"/>
    <property type="evidence" value="ECO:0007669"/>
    <property type="project" value="UniProtKB-EC"/>
</dbReference>
<dbReference type="NCBIfam" id="TIGR00657">
    <property type="entry name" value="asp_kinases"/>
    <property type="match status" value="1"/>
</dbReference>
<dbReference type="FunFam" id="3.30.2130.10:FF:000001">
    <property type="entry name" value="Bifunctional aspartokinase/homoserine dehydrogenase"/>
    <property type="match status" value="1"/>
</dbReference>
<evidence type="ECO:0000313" key="10">
    <source>
        <dbReference type="Proteomes" id="UP001211907"/>
    </source>
</evidence>
<reference evidence="9" key="1">
    <citation type="submission" date="2020-05" db="EMBL/GenBank/DDBJ databases">
        <title>Phylogenomic resolution of chytrid fungi.</title>
        <authorList>
            <person name="Stajich J.E."/>
            <person name="Amses K."/>
            <person name="Simmons R."/>
            <person name="Seto K."/>
            <person name="Myers J."/>
            <person name="Bonds A."/>
            <person name="Quandt C.A."/>
            <person name="Barry K."/>
            <person name="Liu P."/>
            <person name="Grigoriev I."/>
            <person name="Longcore J.E."/>
            <person name="James T.Y."/>
        </authorList>
    </citation>
    <scope>NUCLEOTIDE SEQUENCE</scope>
    <source>
        <strain evidence="9">JEL0513</strain>
    </source>
</reference>
<evidence type="ECO:0000313" key="9">
    <source>
        <dbReference type="EMBL" id="KAJ3117320.1"/>
    </source>
</evidence>
<evidence type="ECO:0000256" key="3">
    <source>
        <dbReference type="ARBA" id="ARBA00022741"/>
    </source>
</evidence>
<keyword evidence="5" id="KW-0067">ATP-binding</keyword>
<evidence type="ECO:0000256" key="1">
    <source>
        <dbReference type="ARBA" id="ARBA00010122"/>
    </source>
</evidence>
<dbReference type="SUPFAM" id="SSF55021">
    <property type="entry name" value="ACT-like"/>
    <property type="match status" value="2"/>
</dbReference>
<dbReference type="InterPro" id="IPR005260">
    <property type="entry name" value="Asp_kin_monofn"/>
</dbReference>
<dbReference type="InterPro" id="IPR001048">
    <property type="entry name" value="Asp/Glu/Uridylate_kinase"/>
</dbReference>
<dbReference type="AlphaFoldDB" id="A0AAD5XBI7"/>
<sequence>MSSSNNTIVTKFGGTSVGSAERMLQVAQIVELLAAADDILLPNSTVYLDIVAKIESNHLLAVNEAIKNSTIKAEVSKDVTEYCQKLRNFMSAAEIIDEISPRSRDIIISVGEKLSARIFAAVLQDRGVKASFVNLDKLVEQQFDPKDIDQSFYDYLTVRLTEVIAALDNDSVPVVTGYLGPIPGSIVNTIGRGYTDLTAALIAVGIKARELQIWKEVDGIFTADPRKAPKARLLSSISPEEAAELTYYGSEVIHPFTMDQVIRASIPIRMKNAFKPEGAGTVIVPQSAADIAATARDVDSAVAVARPKATAITIKENITVLNIHSNRKSVSHGFFAKIFTTLDRFGIVVDLISTSEVHVSMALGPHIADEKIQLAVVELQKHALVDTLPNMTILSLVGREMRQMVGVAALMFSTLSKHSINLEMISQGASEINISCVIDGSKGVLALRVVHDACILGDSE</sequence>
<dbReference type="GO" id="GO:0009090">
    <property type="term" value="P:homoserine biosynthetic process"/>
    <property type="evidence" value="ECO:0007669"/>
    <property type="project" value="TreeGrafter"/>
</dbReference>
<dbReference type="FunFam" id="3.40.1160.10:FF:000023">
    <property type="entry name" value="Probable aspartokinase"/>
    <property type="match status" value="1"/>
</dbReference>
<dbReference type="GO" id="GO:0005524">
    <property type="term" value="F:ATP binding"/>
    <property type="evidence" value="ECO:0007669"/>
    <property type="project" value="UniProtKB-KW"/>
</dbReference>
<dbReference type="GO" id="GO:0009088">
    <property type="term" value="P:threonine biosynthetic process"/>
    <property type="evidence" value="ECO:0007669"/>
    <property type="project" value="UniProtKB-ARBA"/>
</dbReference>
<dbReference type="PROSITE" id="PS51671">
    <property type="entry name" value="ACT"/>
    <property type="match status" value="1"/>
</dbReference>
<comment type="caution">
    <text evidence="9">The sequence shown here is derived from an EMBL/GenBank/DDBJ whole genome shotgun (WGS) entry which is preliminary data.</text>
</comment>
<dbReference type="GO" id="GO:0005829">
    <property type="term" value="C:cytosol"/>
    <property type="evidence" value="ECO:0007669"/>
    <property type="project" value="TreeGrafter"/>
</dbReference>
<dbReference type="PANTHER" id="PTHR21499:SF59">
    <property type="entry name" value="ASPARTOKINASE"/>
    <property type="match status" value="1"/>
</dbReference>
<dbReference type="InterPro" id="IPR045865">
    <property type="entry name" value="ACT-like_dom_sf"/>
</dbReference>
<dbReference type="InterPro" id="IPR001341">
    <property type="entry name" value="Asp_kinase"/>
</dbReference>
<keyword evidence="2 7" id="KW-0808">Transferase</keyword>
<dbReference type="InterPro" id="IPR018042">
    <property type="entry name" value="Aspartate_kinase_CS"/>
</dbReference>
<keyword evidence="4 7" id="KW-0418">Kinase</keyword>
<dbReference type="Proteomes" id="UP001211907">
    <property type="component" value="Unassembled WGS sequence"/>
</dbReference>
<name>A0AAD5XBI7_9FUNG</name>
<gene>
    <name evidence="9" type="primary">HOM3</name>
    <name evidence="9" type="ORF">HK100_000847</name>
</gene>
<organism evidence="9 10">
    <name type="scientific">Physocladia obscura</name>
    <dbReference type="NCBI Taxonomy" id="109957"/>
    <lineage>
        <taxon>Eukaryota</taxon>
        <taxon>Fungi</taxon>
        <taxon>Fungi incertae sedis</taxon>
        <taxon>Chytridiomycota</taxon>
        <taxon>Chytridiomycota incertae sedis</taxon>
        <taxon>Chytridiomycetes</taxon>
        <taxon>Chytridiales</taxon>
        <taxon>Chytriomycetaceae</taxon>
        <taxon>Physocladia</taxon>
    </lineage>
</organism>
<dbReference type="InterPro" id="IPR002912">
    <property type="entry name" value="ACT_dom"/>
</dbReference>
<dbReference type="InterPro" id="IPR054352">
    <property type="entry name" value="ACT_Aspartokinase"/>
</dbReference>
<dbReference type="GO" id="GO:0071266">
    <property type="term" value="P:'de novo' L-methionine biosynthetic process"/>
    <property type="evidence" value="ECO:0007669"/>
    <property type="project" value="UniProtKB-ARBA"/>
</dbReference>
<dbReference type="PANTHER" id="PTHR21499">
    <property type="entry name" value="ASPARTATE KINASE"/>
    <property type="match status" value="1"/>
</dbReference>
<dbReference type="SUPFAM" id="SSF53633">
    <property type="entry name" value="Carbamate kinase-like"/>
    <property type="match status" value="1"/>
</dbReference>
<comment type="catalytic activity">
    <reaction evidence="6 7">
        <text>L-aspartate + ATP = 4-phospho-L-aspartate + ADP</text>
        <dbReference type="Rhea" id="RHEA:23776"/>
        <dbReference type="ChEBI" id="CHEBI:29991"/>
        <dbReference type="ChEBI" id="CHEBI:30616"/>
        <dbReference type="ChEBI" id="CHEBI:57535"/>
        <dbReference type="ChEBI" id="CHEBI:456216"/>
        <dbReference type="EC" id="2.7.2.4"/>
    </reaction>
</comment>
<accession>A0AAD5XBI7</accession>
<comment type="similarity">
    <text evidence="1 7">Belongs to the aspartokinase family.</text>
</comment>
<dbReference type="EMBL" id="JADGJH010001174">
    <property type="protein sequence ID" value="KAJ3117320.1"/>
    <property type="molecule type" value="Genomic_DNA"/>
</dbReference>
<evidence type="ECO:0000256" key="7">
    <source>
        <dbReference type="RuleBase" id="RU003448"/>
    </source>
</evidence>
<dbReference type="PIRSF" id="PIRSF000726">
    <property type="entry name" value="Asp_kin"/>
    <property type="match status" value="1"/>
</dbReference>
<dbReference type="InterPro" id="IPR036393">
    <property type="entry name" value="AceGlu_kinase-like_sf"/>
</dbReference>
<evidence type="ECO:0000256" key="6">
    <source>
        <dbReference type="ARBA" id="ARBA00047872"/>
    </source>
</evidence>
<dbReference type="Gene3D" id="3.40.1160.10">
    <property type="entry name" value="Acetylglutamate kinase-like"/>
    <property type="match status" value="1"/>
</dbReference>
<keyword evidence="3" id="KW-0547">Nucleotide-binding</keyword>
<protein>
    <recommendedName>
        <fullName evidence="7">Aspartokinase</fullName>
        <ecNumber evidence="7">2.7.2.4</ecNumber>
    </recommendedName>
</protein>
<dbReference type="GO" id="GO:0009089">
    <property type="term" value="P:lysine biosynthetic process via diaminopimelate"/>
    <property type="evidence" value="ECO:0007669"/>
    <property type="project" value="InterPro"/>
</dbReference>
<evidence type="ECO:0000259" key="8">
    <source>
        <dbReference type="PROSITE" id="PS51671"/>
    </source>
</evidence>
<evidence type="ECO:0000256" key="2">
    <source>
        <dbReference type="ARBA" id="ARBA00022679"/>
    </source>
</evidence>